<organism evidence="2 3">
    <name type="scientific">Microthlaspi erraticum</name>
    <dbReference type="NCBI Taxonomy" id="1685480"/>
    <lineage>
        <taxon>Eukaryota</taxon>
        <taxon>Viridiplantae</taxon>
        <taxon>Streptophyta</taxon>
        <taxon>Embryophyta</taxon>
        <taxon>Tracheophyta</taxon>
        <taxon>Spermatophyta</taxon>
        <taxon>Magnoliopsida</taxon>
        <taxon>eudicotyledons</taxon>
        <taxon>Gunneridae</taxon>
        <taxon>Pentapetalae</taxon>
        <taxon>rosids</taxon>
        <taxon>malvids</taxon>
        <taxon>Brassicales</taxon>
        <taxon>Brassicaceae</taxon>
        <taxon>Coluteocarpeae</taxon>
        <taxon>Microthlaspi</taxon>
    </lineage>
</organism>
<sequence>MFSPPTVAVEEERQTHYRRRRLFPFLLRTASLSRWSLSLSSSLREPPPLFSLERSHSPSTVAVSYRLSEWQLSLCSNGSTRFCSPEQSYSPLTFSASHSPFTTVSSLLSFTILT</sequence>
<keyword evidence="3" id="KW-1185">Reference proteome</keyword>
<evidence type="ECO:0000313" key="1">
    <source>
        <dbReference type="EMBL" id="CAA7037377.1"/>
    </source>
</evidence>
<name>A0A6D2LH50_9BRAS</name>
<dbReference type="EMBL" id="CACVBM020001762">
    <property type="protein sequence ID" value="CAA7059242.1"/>
    <property type="molecule type" value="Genomic_DNA"/>
</dbReference>
<dbReference type="AlphaFoldDB" id="A0A6D2LH50"/>
<dbReference type="Proteomes" id="UP000467841">
    <property type="component" value="Unassembled WGS sequence"/>
</dbReference>
<gene>
    <name evidence="1" type="ORF">MERR_LOCUS24612</name>
    <name evidence="2" type="ORF">MERR_LOCUS46478</name>
</gene>
<dbReference type="EMBL" id="CACVBM020001174">
    <property type="protein sequence ID" value="CAA7037377.1"/>
    <property type="molecule type" value="Genomic_DNA"/>
</dbReference>
<reference evidence="2 3" key="1">
    <citation type="submission" date="2020-01" db="EMBL/GenBank/DDBJ databases">
        <authorList>
            <person name="Mishra B."/>
        </authorList>
    </citation>
    <scope>NUCLEOTIDE SEQUENCE [LARGE SCALE GENOMIC DNA]</scope>
</reference>
<accession>A0A6D2LH50</accession>
<evidence type="ECO:0000313" key="3">
    <source>
        <dbReference type="Proteomes" id="UP000467841"/>
    </source>
</evidence>
<protein>
    <submittedName>
        <fullName evidence="2">Uncharacterized protein</fullName>
    </submittedName>
</protein>
<evidence type="ECO:0000313" key="2">
    <source>
        <dbReference type="EMBL" id="CAA7059242.1"/>
    </source>
</evidence>
<proteinExistence type="predicted"/>